<reference evidence="2 3" key="1">
    <citation type="submission" date="2024-11" db="EMBL/GenBank/DDBJ databases">
        <title>A near-complete genome assembly of Cinchona calisaya.</title>
        <authorList>
            <person name="Lian D.C."/>
            <person name="Zhao X.W."/>
            <person name="Wei L."/>
        </authorList>
    </citation>
    <scope>NUCLEOTIDE SEQUENCE [LARGE SCALE GENOMIC DNA]</scope>
    <source>
        <tissue evidence="2">Nenye</tissue>
    </source>
</reference>
<feature type="compositionally biased region" description="Acidic residues" evidence="1">
    <location>
        <begin position="212"/>
        <end position="225"/>
    </location>
</feature>
<feature type="region of interest" description="Disordered" evidence="1">
    <location>
        <begin position="86"/>
        <end position="107"/>
    </location>
</feature>
<dbReference type="Proteomes" id="UP001630127">
    <property type="component" value="Unassembled WGS sequence"/>
</dbReference>
<sequence>MLDSLILRLPRDQECVIMMNLFSGNALPPLAILANAKSTPDLVQPDKDKELRKELKTVDEEDKALDFNRQKENRIKDKVRWKRGKGEEDEADIGSEEDISASREENRDNRVHKKARIYFDSDTDDGESMRDKKGVAADSISLAEQEELALKLLTVVSDWKISSNYSFLRLIGLLCGERNDDQNPPLNAQPDHQQQQQAEEEAAIQQPNVDVAADDSDNPINYEDDQEHHQDDAALPFSKRKSSRILQLTEYDDQNPPLNAQPDHQQPQQEEEEAAIQQQNVAAADDDSDNPLILMIIPLMIMMIKNTIKMMQHYLSVNE</sequence>
<dbReference type="AlphaFoldDB" id="A0ABD2Y7N0"/>
<comment type="caution">
    <text evidence="2">The sequence shown here is derived from an EMBL/GenBank/DDBJ whole genome shotgun (WGS) entry which is preliminary data.</text>
</comment>
<evidence type="ECO:0000313" key="3">
    <source>
        <dbReference type="Proteomes" id="UP001630127"/>
    </source>
</evidence>
<dbReference type="EMBL" id="JBJUIK010000015">
    <property type="protein sequence ID" value="KAL3503504.1"/>
    <property type="molecule type" value="Genomic_DNA"/>
</dbReference>
<name>A0ABD2Y7N0_9GENT</name>
<feature type="region of interest" description="Disordered" evidence="1">
    <location>
        <begin position="252"/>
        <end position="285"/>
    </location>
</feature>
<feature type="compositionally biased region" description="Polar residues" evidence="1">
    <location>
        <begin position="182"/>
        <end position="192"/>
    </location>
</feature>
<keyword evidence="3" id="KW-1185">Reference proteome</keyword>
<evidence type="ECO:0000256" key="1">
    <source>
        <dbReference type="SAM" id="MobiDB-lite"/>
    </source>
</evidence>
<accession>A0ABD2Y7N0</accession>
<organism evidence="2 3">
    <name type="scientific">Cinchona calisaya</name>
    <dbReference type="NCBI Taxonomy" id="153742"/>
    <lineage>
        <taxon>Eukaryota</taxon>
        <taxon>Viridiplantae</taxon>
        <taxon>Streptophyta</taxon>
        <taxon>Embryophyta</taxon>
        <taxon>Tracheophyta</taxon>
        <taxon>Spermatophyta</taxon>
        <taxon>Magnoliopsida</taxon>
        <taxon>eudicotyledons</taxon>
        <taxon>Gunneridae</taxon>
        <taxon>Pentapetalae</taxon>
        <taxon>asterids</taxon>
        <taxon>lamiids</taxon>
        <taxon>Gentianales</taxon>
        <taxon>Rubiaceae</taxon>
        <taxon>Cinchonoideae</taxon>
        <taxon>Cinchoneae</taxon>
        <taxon>Cinchona</taxon>
    </lineage>
</organism>
<proteinExistence type="predicted"/>
<gene>
    <name evidence="2" type="ORF">ACH5RR_037953</name>
</gene>
<evidence type="ECO:0000313" key="2">
    <source>
        <dbReference type="EMBL" id="KAL3503504.1"/>
    </source>
</evidence>
<protein>
    <submittedName>
        <fullName evidence="2">Uncharacterized protein</fullName>
    </submittedName>
</protein>
<feature type="compositionally biased region" description="Acidic residues" evidence="1">
    <location>
        <begin position="87"/>
        <end position="99"/>
    </location>
</feature>
<feature type="region of interest" description="Disordered" evidence="1">
    <location>
        <begin position="181"/>
        <end position="239"/>
    </location>
</feature>